<gene>
    <name evidence="3 4" type="primary">def</name>
    <name evidence="4" type="ORF">IAC96_14120</name>
</gene>
<sequence length="163" mass="18045">MGIRNLRTMGDECLRKKCKEIKSISPRIRLLAGDMLDTMYAANGVGLAAPQVGILKRMVVIDVDGEHPYILINPEILETSGEQTGYEGCLSVPGKSGIVTRPNYAKVRATGLDGKEFILEGEELLARAICHECDHLDGIIYVDKVEGDLIDNEELERMELEQE</sequence>
<dbReference type="HAMAP" id="MF_00163">
    <property type="entry name" value="Pep_deformylase"/>
    <property type="match status" value="1"/>
</dbReference>
<dbReference type="InterPro" id="IPR036821">
    <property type="entry name" value="Peptide_deformylase_sf"/>
</dbReference>
<dbReference type="PIRSF" id="PIRSF004749">
    <property type="entry name" value="Pep_def"/>
    <property type="match status" value="1"/>
</dbReference>
<comment type="cofactor">
    <cofactor evidence="3">
        <name>Fe(2+)</name>
        <dbReference type="ChEBI" id="CHEBI:29033"/>
    </cofactor>
    <text evidence="3">Binds 1 Fe(2+) ion.</text>
</comment>
<feature type="binding site" evidence="3">
    <location>
        <position position="135"/>
    </location>
    <ligand>
        <name>Fe cation</name>
        <dbReference type="ChEBI" id="CHEBI:24875"/>
    </ligand>
</feature>
<evidence type="ECO:0000256" key="3">
    <source>
        <dbReference type="HAMAP-Rule" id="MF_00163"/>
    </source>
</evidence>
<evidence type="ECO:0000256" key="1">
    <source>
        <dbReference type="ARBA" id="ARBA00010759"/>
    </source>
</evidence>
<dbReference type="GO" id="GO:0046872">
    <property type="term" value="F:metal ion binding"/>
    <property type="evidence" value="ECO:0007669"/>
    <property type="project" value="UniProtKB-KW"/>
</dbReference>
<keyword evidence="2 3" id="KW-0408">Iron</keyword>
<reference evidence="4" key="2">
    <citation type="journal article" date="2021" name="PeerJ">
        <title>Extensive microbial diversity within the chicken gut microbiome revealed by metagenomics and culture.</title>
        <authorList>
            <person name="Gilroy R."/>
            <person name="Ravi A."/>
            <person name="Getino M."/>
            <person name="Pursley I."/>
            <person name="Horton D.L."/>
            <person name="Alikhan N.F."/>
            <person name="Baker D."/>
            <person name="Gharbi K."/>
            <person name="Hall N."/>
            <person name="Watson M."/>
            <person name="Adriaenssens E.M."/>
            <person name="Foster-Nyarko E."/>
            <person name="Jarju S."/>
            <person name="Secka A."/>
            <person name="Antonio M."/>
            <person name="Oren A."/>
            <person name="Chaudhuri R.R."/>
            <person name="La Ragione R."/>
            <person name="Hildebrand F."/>
            <person name="Pallen M.J."/>
        </authorList>
    </citation>
    <scope>NUCLEOTIDE SEQUENCE</scope>
    <source>
        <strain evidence="4">ChiW13-3771</strain>
    </source>
</reference>
<dbReference type="Pfam" id="PF01327">
    <property type="entry name" value="Pep_deformylase"/>
    <property type="match status" value="1"/>
</dbReference>
<feature type="binding site" evidence="3">
    <location>
        <position position="131"/>
    </location>
    <ligand>
        <name>Fe cation</name>
        <dbReference type="ChEBI" id="CHEBI:24875"/>
    </ligand>
</feature>
<feature type="active site" evidence="3">
    <location>
        <position position="132"/>
    </location>
</feature>
<keyword evidence="3 4" id="KW-0378">Hydrolase</keyword>
<comment type="function">
    <text evidence="3">Removes the formyl group from the N-terminal Met of newly synthesized proteins. Requires at least a dipeptide for an efficient rate of reaction. N-terminal L-methionine is a prerequisite for activity but the enzyme has broad specificity at other positions.</text>
</comment>
<organism evidence="4 5">
    <name type="scientific">Candidatus Fimimorpha faecalis</name>
    <dbReference type="NCBI Taxonomy" id="2840824"/>
    <lineage>
        <taxon>Bacteria</taxon>
        <taxon>Bacillati</taxon>
        <taxon>Bacillota</taxon>
        <taxon>Clostridia</taxon>
        <taxon>Eubacteriales</taxon>
        <taxon>Candidatus Fimimorpha</taxon>
    </lineage>
</organism>
<dbReference type="GO" id="GO:0042586">
    <property type="term" value="F:peptide deformylase activity"/>
    <property type="evidence" value="ECO:0007669"/>
    <property type="project" value="UniProtKB-UniRule"/>
</dbReference>
<proteinExistence type="inferred from homology"/>
<dbReference type="EMBL" id="DVHN01000196">
    <property type="protein sequence ID" value="HIR90076.1"/>
    <property type="molecule type" value="Genomic_DNA"/>
</dbReference>
<dbReference type="InterPro" id="IPR023635">
    <property type="entry name" value="Peptide_deformylase"/>
</dbReference>
<keyword evidence="3" id="KW-0648">Protein biosynthesis</keyword>
<dbReference type="CDD" id="cd00487">
    <property type="entry name" value="Pep_deformylase"/>
    <property type="match status" value="1"/>
</dbReference>
<dbReference type="Gene3D" id="3.90.45.10">
    <property type="entry name" value="Peptide deformylase"/>
    <property type="match status" value="1"/>
</dbReference>
<protein>
    <recommendedName>
        <fullName evidence="3">Peptide deformylase</fullName>
        <shortName evidence="3">PDF</shortName>
        <ecNumber evidence="3">3.5.1.88</ecNumber>
    </recommendedName>
    <alternativeName>
        <fullName evidence="3">Polypeptide deformylase</fullName>
    </alternativeName>
</protein>
<dbReference type="AlphaFoldDB" id="A0A9D1JF10"/>
<dbReference type="NCBIfam" id="NF001159">
    <property type="entry name" value="PRK00150.1-3"/>
    <property type="match status" value="1"/>
</dbReference>
<evidence type="ECO:0000256" key="2">
    <source>
        <dbReference type="ARBA" id="ARBA00023004"/>
    </source>
</evidence>
<dbReference type="NCBIfam" id="TIGR00079">
    <property type="entry name" value="pept_deformyl"/>
    <property type="match status" value="1"/>
</dbReference>
<dbReference type="PANTHER" id="PTHR10458">
    <property type="entry name" value="PEPTIDE DEFORMYLASE"/>
    <property type="match status" value="1"/>
</dbReference>
<evidence type="ECO:0000313" key="4">
    <source>
        <dbReference type="EMBL" id="HIR90076.1"/>
    </source>
</evidence>
<comment type="similarity">
    <text evidence="1 3">Belongs to the polypeptide deformylase family.</text>
</comment>
<reference evidence="4" key="1">
    <citation type="submission" date="2020-10" db="EMBL/GenBank/DDBJ databases">
        <authorList>
            <person name="Gilroy R."/>
        </authorList>
    </citation>
    <scope>NUCLEOTIDE SEQUENCE</scope>
    <source>
        <strain evidence="4">ChiW13-3771</strain>
    </source>
</reference>
<feature type="binding site" evidence="3">
    <location>
        <position position="89"/>
    </location>
    <ligand>
        <name>Fe cation</name>
        <dbReference type="ChEBI" id="CHEBI:24875"/>
    </ligand>
</feature>
<dbReference type="GO" id="GO:0006412">
    <property type="term" value="P:translation"/>
    <property type="evidence" value="ECO:0007669"/>
    <property type="project" value="UniProtKB-UniRule"/>
</dbReference>
<comment type="catalytic activity">
    <reaction evidence="3">
        <text>N-terminal N-formyl-L-methionyl-[peptide] + H2O = N-terminal L-methionyl-[peptide] + formate</text>
        <dbReference type="Rhea" id="RHEA:24420"/>
        <dbReference type="Rhea" id="RHEA-COMP:10639"/>
        <dbReference type="Rhea" id="RHEA-COMP:10640"/>
        <dbReference type="ChEBI" id="CHEBI:15377"/>
        <dbReference type="ChEBI" id="CHEBI:15740"/>
        <dbReference type="ChEBI" id="CHEBI:49298"/>
        <dbReference type="ChEBI" id="CHEBI:64731"/>
        <dbReference type="EC" id="3.5.1.88"/>
    </reaction>
</comment>
<accession>A0A9D1JF10</accession>
<name>A0A9D1JF10_9FIRM</name>
<dbReference type="SUPFAM" id="SSF56420">
    <property type="entry name" value="Peptide deformylase"/>
    <property type="match status" value="1"/>
</dbReference>
<keyword evidence="3" id="KW-0479">Metal-binding</keyword>
<dbReference type="PANTHER" id="PTHR10458:SF22">
    <property type="entry name" value="PEPTIDE DEFORMYLASE"/>
    <property type="match status" value="1"/>
</dbReference>
<dbReference type="EC" id="3.5.1.88" evidence="3"/>
<evidence type="ECO:0000313" key="5">
    <source>
        <dbReference type="Proteomes" id="UP000824201"/>
    </source>
</evidence>
<comment type="caution">
    <text evidence="4">The sequence shown here is derived from an EMBL/GenBank/DDBJ whole genome shotgun (WGS) entry which is preliminary data.</text>
</comment>
<dbReference type="Proteomes" id="UP000824201">
    <property type="component" value="Unassembled WGS sequence"/>
</dbReference>
<dbReference type="PRINTS" id="PR01576">
    <property type="entry name" value="PDEFORMYLASE"/>
</dbReference>